<accession>A0A382AYA6</accession>
<protein>
    <recommendedName>
        <fullName evidence="2">DNA-binding protein</fullName>
    </recommendedName>
</protein>
<evidence type="ECO:0000313" key="1">
    <source>
        <dbReference type="EMBL" id="SVB06546.1"/>
    </source>
</evidence>
<proteinExistence type="predicted"/>
<dbReference type="AlphaFoldDB" id="A0A382AYA6"/>
<dbReference type="Gene3D" id="1.10.10.10">
    <property type="entry name" value="Winged helix-like DNA-binding domain superfamily/Winged helix DNA-binding domain"/>
    <property type="match status" value="1"/>
</dbReference>
<sequence>MAIGTELGLFSKIDDAGEGGATPADLATGLGLHPPYVDVWCRTGYHYGLLEAGDMDCFRLSEMMDKLLVDGNDPR</sequence>
<dbReference type="EMBL" id="UINC01027388">
    <property type="protein sequence ID" value="SVB06546.1"/>
    <property type="molecule type" value="Genomic_DNA"/>
</dbReference>
<evidence type="ECO:0008006" key="2">
    <source>
        <dbReference type="Google" id="ProtNLM"/>
    </source>
</evidence>
<name>A0A382AYA6_9ZZZZ</name>
<reference evidence="1" key="1">
    <citation type="submission" date="2018-05" db="EMBL/GenBank/DDBJ databases">
        <authorList>
            <person name="Lanie J.A."/>
            <person name="Ng W.-L."/>
            <person name="Kazmierczak K.M."/>
            <person name="Andrzejewski T.M."/>
            <person name="Davidsen T.M."/>
            <person name="Wayne K.J."/>
            <person name="Tettelin H."/>
            <person name="Glass J.I."/>
            <person name="Rusch D."/>
            <person name="Podicherti R."/>
            <person name="Tsui H.-C.T."/>
            <person name="Winkler M.E."/>
        </authorList>
    </citation>
    <scope>NUCLEOTIDE SEQUENCE</scope>
</reference>
<dbReference type="SUPFAM" id="SSF46785">
    <property type="entry name" value="Winged helix' DNA-binding domain"/>
    <property type="match status" value="1"/>
</dbReference>
<dbReference type="InterPro" id="IPR036390">
    <property type="entry name" value="WH_DNA-bd_sf"/>
</dbReference>
<dbReference type="InterPro" id="IPR036388">
    <property type="entry name" value="WH-like_DNA-bd_sf"/>
</dbReference>
<organism evidence="1">
    <name type="scientific">marine metagenome</name>
    <dbReference type="NCBI Taxonomy" id="408172"/>
    <lineage>
        <taxon>unclassified sequences</taxon>
        <taxon>metagenomes</taxon>
        <taxon>ecological metagenomes</taxon>
    </lineage>
</organism>
<gene>
    <name evidence="1" type="ORF">METZ01_LOCUS159400</name>
</gene>
<feature type="non-terminal residue" evidence="1">
    <location>
        <position position="75"/>
    </location>
</feature>